<dbReference type="AlphaFoldDB" id="A0A2P2JDE7"/>
<reference evidence="1" key="1">
    <citation type="submission" date="2018-02" db="EMBL/GenBank/DDBJ databases">
        <title>Rhizophora mucronata_Transcriptome.</title>
        <authorList>
            <person name="Meera S.P."/>
            <person name="Sreeshan A."/>
            <person name="Augustine A."/>
        </authorList>
    </citation>
    <scope>NUCLEOTIDE SEQUENCE</scope>
    <source>
        <tissue evidence="1">Leaf</tissue>
    </source>
</reference>
<evidence type="ECO:0000313" key="1">
    <source>
        <dbReference type="EMBL" id="MBW91502.1"/>
    </source>
</evidence>
<dbReference type="EMBL" id="GGEC01011019">
    <property type="protein sequence ID" value="MBW91502.1"/>
    <property type="molecule type" value="Transcribed_RNA"/>
</dbReference>
<sequence>MRDYALILHSFKFIRTIKLTMSGY</sequence>
<accession>A0A2P2JDE7</accession>
<organism evidence="1">
    <name type="scientific">Rhizophora mucronata</name>
    <name type="common">Asiatic mangrove</name>
    <dbReference type="NCBI Taxonomy" id="61149"/>
    <lineage>
        <taxon>Eukaryota</taxon>
        <taxon>Viridiplantae</taxon>
        <taxon>Streptophyta</taxon>
        <taxon>Embryophyta</taxon>
        <taxon>Tracheophyta</taxon>
        <taxon>Spermatophyta</taxon>
        <taxon>Magnoliopsida</taxon>
        <taxon>eudicotyledons</taxon>
        <taxon>Gunneridae</taxon>
        <taxon>Pentapetalae</taxon>
        <taxon>rosids</taxon>
        <taxon>fabids</taxon>
        <taxon>Malpighiales</taxon>
        <taxon>Rhizophoraceae</taxon>
        <taxon>Rhizophora</taxon>
    </lineage>
</organism>
<proteinExistence type="predicted"/>
<protein>
    <submittedName>
        <fullName evidence="1">Uncharacterized protein</fullName>
    </submittedName>
</protein>
<name>A0A2P2JDE7_RHIMU</name>